<sequence length="177" mass="19914">MRSSVACGSFGVQNRSYESFTCGTSKAKFKEPEHYCTQLSLSFAVKTIVRCSIHHRLSGVGARQPWIRSRISSIYGTFNHPREIRVLQSTLALLNWRFSAEDIESLTVSHAVFFLLLHVFFSVRIRQLSLVLLLVYSTDVTLVSALVSTLRLQHLDHLSSPTPTPHKQTSTSLFTSS</sequence>
<name>A0A067SI72_GALM3</name>
<keyword evidence="1" id="KW-1133">Transmembrane helix</keyword>
<dbReference type="AlphaFoldDB" id="A0A067SI72"/>
<feature type="transmembrane region" description="Helical" evidence="1">
    <location>
        <begin position="103"/>
        <end position="123"/>
    </location>
</feature>
<evidence type="ECO:0000313" key="3">
    <source>
        <dbReference type="Proteomes" id="UP000027222"/>
    </source>
</evidence>
<gene>
    <name evidence="2" type="ORF">GALMADRAFT_145136</name>
</gene>
<evidence type="ECO:0000256" key="1">
    <source>
        <dbReference type="SAM" id="Phobius"/>
    </source>
</evidence>
<evidence type="ECO:0000313" key="2">
    <source>
        <dbReference type="EMBL" id="KDR69722.1"/>
    </source>
</evidence>
<feature type="transmembrane region" description="Helical" evidence="1">
    <location>
        <begin position="130"/>
        <end position="150"/>
    </location>
</feature>
<keyword evidence="3" id="KW-1185">Reference proteome</keyword>
<accession>A0A067SI72</accession>
<keyword evidence="1" id="KW-0812">Transmembrane</keyword>
<proteinExistence type="predicted"/>
<keyword evidence="1" id="KW-0472">Membrane</keyword>
<dbReference type="EMBL" id="KL142400">
    <property type="protein sequence ID" value="KDR69722.1"/>
    <property type="molecule type" value="Genomic_DNA"/>
</dbReference>
<organism evidence="2 3">
    <name type="scientific">Galerina marginata (strain CBS 339.88)</name>
    <dbReference type="NCBI Taxonomy" id="685588"/>
    <lineage>
        <taxon>Eukaryota</taxon>
        <taxon>Fungi</taxon>
        <taxon>Dikarya</taxon>
        <taxon>Basidiomycota</taxon>
        <taxon>Agaricomycotina</taxon>
        <taxon>Agaricomycetes</taxon>
        <taxon>Agaricomycetidae</taxon>
        <taxon>Agaricales</taxon>
        <taxon>Agaricineae</taxon>
        <taxon>Strophariaceae</taxon>
        <taxon>Galerina</taxon>
    </lineage>
</organism>
<reference evidence="3" key="1">
    <citation type="journal article" date="2014" name="Proc. Natl. Acad. Sci. U.S.A.">
        <title>Extensive sampling of basidiomycete genomes demonstrates inadequacy of the white-rot/brown-rot paradigm for wood decay fungi.</title>
        <authorList>
            <person name="Riley R."/>
            <person name="Salamov A.A."/>
            <person name="Brown D.W."/>
            <person name="Nagy L.G."/>
            <person name="Floudas D."/>
            <person name="Held B.W."/>
            <person name="Levasseur A."/>
            <person name="Lombard V."/>
            <person name="Morin E."/>
            <person name="Otillar R."/>
            <person name="Lindquist E.A."/>
            <person name="Sun H."/>
            <person name="LaButti K.M."/>
            <person name="Schmutz J."/>
            <person name="Jabbour D."/>
            <person name="Luo H."/>
            <person name="Baker S.E."/>
            <person name="Pisabarro A.G."/>
            <person name="Walton J.D."/>
            <person name="Blanchette R.A."/>
            <person name="Henrissat B."/>
            <person name="Martin F."/>
            <person name="Cullen D."/>
            <person name="Hibbett D.S."/>
            <person name="Grigoriev I.V."/>
        </authorList>
    </citation>
    <scope>NUCLEOTIDE SEQUENCE [LARGE SCALE GENOMIC DNA]</scope>
    <source>
        <strain evidence="3">CBS 339.88</strain>
    </source>
</reference>
<dbReference type="Proteomes" id="UP000027222">
    <property type="component" value="Unassembled WGS sequence"/>
</dbReference>
<dbReference type="HOGENOM" id="CLU_1517963_0_0_1"/>
<protein>
    <submittedName>
        <fullName evidence="2">Uncharacterized protein</fullName>
    </submittedName>
</protein>